<evidence type="ECO:0000313" key="1">
    <source>
        <dbReference type="EMBL" id="KAF9646951.1"/>
    </source>
</evidence>
<dbReference type="Proteomes" id="UP000886501">
    <property type="component" value="Unassembled WGS sequence"/>
</dbReference>
<gene>
    <name evidence="1" type="ORF">BDM02DRAFT_3098907</name>
</gene>
<reference evidence="1" key="1">
    <citation type="submission" date="2019-10" db="EMBL/GenBank/DDBJ databases">
        <authorList>
            <consortium name="DOE Joint Genome Institute"/>
            <person name="Kuo A."/>
            <person name="Miyauchi S."/>
            <person name="Kiss E."/>
            <person name="Drula E."/>
            <person name="Kohler A."/>
            <person name="Sanchez-Garcia M."/>
            <person name="Andreopoulos B."/>
            <person name="Barry K.W."/>
            <person name="Bonito G."/>
            <person name="Buee M."/>
            <person name="Carver A."/>
            <person name="Chen C."/>
            <person name="Cichocki N."/>
            <person name="Clum A."/>
            <person name="Culley D."/>
            <person name="Crous P.W."/>
            <person name="Fauchery L."/>
            <person name="Girlanda M."/>
            <person name="Hayes R."/>
            <person name="Keri Z."/>
            <person name="Labutti K."/>
            <person name="Lipzen A."/>
            <person name="Lombard V."/>
            <person name="Magnuson J."/>
            <person name="Maillard F."/>
            <person name="Morin E."/>
            <person name="Murat C."/>
            <person name="Nolan M."/>
            <person name="Ohm R."/>
            <person name="Pangilinan J."/>
            <person name="Pereira M."/>
            <person name="Perotto S."/>
            <person name="Peter M."/>
            <person name="Riley R."/>
            <person name="Sitrit Y."/>
            <person name="Stielow B."/>
            <person name="Szollosi G."/>
            <person name="Zifcakova L."/>
            <person name="Stursova M."/>
            <person name="Spatafora J.W."/>
            <person name="Tedersoo L."/>
            <person name="Vaario L.-M."/>
            <person name="Yamada A."/>
            <person name="Yan M."/>
            <person name="Wang P."/>
            <person name="Xu J."/>
            <person name="Bruns T."/>
            <person name="Baldrian P."/>
            <person name="Vilgalys R."/>
            <person name="Henrissat B."/>
            <person name="Grigoriev I.V."/>
            <person name="Hibbett D."/>
            <person name="Nagy L.G."/>
            <person name="Martin F.M."/>
        </authorList>
    </citation>
    <scope>NUCLEOTIDE SEQUENCE</scope>
    <source>
        <strain evidence="1">P2</strain>
    </source>
</reference>
<protein>
    <submittedName>
        <fullName evidence="1">Snf7-domain-containing protein</fullName>
    </submittedName>
</protein>
<accession>A0ACB6ZCR9</accession>
<evidence type="ECO:0000313" key="2">
    <source>
        <dbReference type="Proteomes" id="UP000886501"/>
    </source>
</evidence>
<organism evidence="1 2">
    <name type="scientific">Thelephora ganbajun</name>
    <name type="common">Ganba fungus</name>
    <dbReference type="NCBI Taxonomy" id="370292"/>
    <lineage>
        <taxon>Eukaryota</taxon>
        <taxon>Fungi</taxon>
        <taxon>Dikarya</taxon>
        <taxon>Basidiomycota</taxon>
        <taxon>Agaricomycotina</taxon>
        <taxon>Agaricomycetes</taxon>
        <taxon>Thelephorales</taxon>
        <taxon>Thelephoraceae</taxon>
        <taxon>Thelephora</taxon>
    </lineage>
</organism>
<name>A0ACB6ZCR9_THEGA</name>
<proteinExistence type="predicted"/>
<sequence length="219" mass="24515">MAGWMGSLWGRKDTQQVSRDAIVGLRQQLQMIEKKEEYTQKKVEEELVKAKANAVTNKTASLAALKRKKMLENELEKLQGARFQLEMNVNTLESAKMNQETMAAMKKAADALKHIHGNLTIDKVDKTMADIQEQTQLAIEIQDQISSGPIGADLDEDELKKELEDLEQDQLNDMLKGAEPAPIHLPPGPTKAIEGRFMVNTAEMDEDAMLKQLQAELAM</sequence>
<dbReference type="EMBL" id="MU118044">
    <property type="protein sequence ID" value="KAF9646951.1"/>
    <property type="molecule type" value="Genomic_DNA"/>
</dbReference>
<comment type="caution">
    <text evidence="1">The sequence shown here is derived from an EMBL/GenBank/DDBJ whole genome shotgun (WGS) entry which is preliminary data.</text>
</comment>
<keyword evidence="2" id="KW-1185">Reference proteome</keyword>
<reference evidence="1" key="2">
    <citation type="journal article" date="2020" name="Nat. Commun.">
        <title>Large-scale genome sequencing of mycorrhizal fungi provides insights into the early evolution of symbiotic traits.</title>
        <authorList>
            <person name="Miyauchi S."/>
            <person name="Kiss E."/>
            <person name="Kuo A."/>
            <person name="Drula E."/>
            <person name="Kohler A."/>
            <person name="Sanchez-Garcia M."/>
            <person name="Morin E."/>
            <person name="Andreopoulos B."/>
            <person name="Barry K.W."/>
            <person name="Bonito G."/>
            <person name="Buee M."/>
            <person name="Carver A."/>
            <person name="Chen C."/>
            <person name="Cichocki N."/>
            <person name="Clum A."/>
            <person name="Culley D."/>
            <person name="Crous P.W."/>
            <person name="Fauchery L."/>
            <person name="Girlanda M."/>
            <person name="Hayes R.D."/>
            <person name="Keri Z."/>
            <person name="LaButti K."/>
            <person name="Lipzen A."/>
            <person name="Lombard V."/>
            <person name="Magnuson J."/>
            <person name="Maillard F."/>
            <person name="Murat C."/>
            <person name="Nolan M."/>
            <person name="Ohm R.A."/>
            <person name="Pangilinan J."/>
            <person name="Pereira M.F."/>
            <person name="Perotto S."/>
            <person name="Peter M."/>
            <person name="Pfister S."/>
            <person name="Riley R."/>
            <person name="Sitrit Y."/>
            <person name="Stielow J.B."/>
            <person name="Szollosi G."/>
            <person name="Zifcakova L."/>
            <person name="Stursova M."/>
            <person name="Spatafora J.W."/>
            <person name="Tedersoo L."/>
            <person name="Vaario L.M."/>
            <person name="Yamada A."/>
            <person name="Yan M."/>
            <person name="Wang P."/>
            <person name="Xu J."/>
            <person name="Bruns T."/>
            <person name="Baldrian P."/>
            <person name="Vilgalys R."/>
            <person name="Dunand C."/>
            <person name="Henrissat B."/>
            <person name="Grigoriev I.V."/>
            <person name="Hibbett D."/>
            <person name="Nagy L.G."/>
            <person name="Martin F.M."/>
        </authorList>
    </citation>
    <scope>NUCLEOTIDE SEQUENCE</scope>
    <source>
        <strain evidence="1">P2</strain>
    </source>
</reference>